<dbReference type="RefSeq" id="WP_093027340.1">
    <property type="nucleotide sequence ID" value="NZ_FNNZ01000001.1"/>
</dbReference>
<evidence type="ECO:0000313" key="1">
    <source>
        <dbReference type="EMBL" id="SDW06053.1"/>
    </source>
</evidence>
<reference evidence="2" key="1">
    <citation type="submission" date="2016-10" db="EMBL/GenBank/DDBJ databases">
        <authorList>
            <person name="Varghese N."/>
            <person name="Submissions S."/>
        </authorList>
    </citation>
    <scope>NUCLEOTIDE SEQUENCE [LARGE SCALE GENOMIC DNA]</scope>
    <source>
        <strain evidence="2">DSM 217</strain>
    </source>
</reference>
<dbReference type="AlphaFoldDB" id="A0A1H2QFL7"/>
<organism evidence="1 2">
    <name type="scientific">Thiocapsa roseopersicina</name>
    <dbReference type="NCBI Taxonomy" id="1058"/>
    <lineage>
        <taxon>Bacteria</taxon>
        <taxon>Pseudomonadati</taxon>
        <taxon>Pseudomonadota</taxon>
        <taxon>Gammaproteobacteria</taxon>
        <taxon>Chromatiales</taxon>
        <taxon>Chromatiaceae</taxon>
        <taxon>Thiocapsa</taxon>
    </lineage>
</organism>
<gene>
    <name evidence="1" type="ORF">SAMN05421783_101259</name>
</gene>
<accession>A0A1H2QFL7</accession>
<sequence>MNLEHLYTAVELVRNGCYRDNPREATRLRTYPVMLASAAAPAASPTEAYLRAACLAYAWMPERVRIEQSHLASAVAAFEAARASPQTASDAERAALRERGIDAIAASLSSVVGASMVLHLAAPGVFPIWDERIERFRLDEEPSPYHMGQARHYLAFMDEIRGLTAHPLFLTFHNEFCTAYQARLQRLRISPYPLTETKVVEAAITELTGE</sequence>
<dbReference type="STRING" id="1058.SAMN05421783_101259"/>
<evidence type="ECO:0000313" key="2">
    <source>
        <dbReference type="Proteomes" id="UP000198816"/>
    </source>
</evidence>
<dbReference type="Proteomes" id="UP000198816">
    <property type="component" value="Unassembled WGS sequence"/>
</dbReference>
<dbReference type="OrthoDB" id="9182769at2"/>
<proteinExistence type="predicted"/>
<dbReference type="EMBL" id="FNNZ01000001">
    <property type="protein sequence ID" value="SDW06053.1"/>
    <property type="molecule type" value="Genomic_DNA"/>
</dbReference>
<protein>
    <submittedName>
        <fullName evidence="1">Uncharacterized protein</fullName>
    </submittedName>
</protein>
<name>A0A1H2QFL7_THIRO</name>
<keyword evidence="2" id="KW-1185">Reference proteome</keyword>